<name>A0A914Z7W5_9BILA</name>
<protein>
    <submittedName>
        <fullName evidence="2">Uncharacterized protein</fullName>
    </submittedName>
</protein>
<reference evidence="2" key="1">
    <citation type="submission" date="2022-11" db="UniProtKB">
        <authorList>
            <consortium name="WormBaseParasite"/>
        </authorList>
    </citation>
    <scope>IDENTIFICATION</scope>
</reference>
<dbReference type="AlphaFoldDB" id="A0A914Z7W5"/>
<keyword evidence="1" id="KW-1185">Reference proteome</keyword>
<evidence type="ECO:0000313" key="1">
    <source>
        <dbReference type="Proteomes" id="UP000887577"/>
    </source>
</evidence>
<organism evidence="1 2">
    <name type="scientific">Panagrolaimus superbus</name>
    <dbReference type="NCBI Taxonomy" id="310955"/>
    <lineage>
        <taxon>Eukaryota</taxon>
        <taxon>Metazoa</taxon>
        <taxon>Ecdysozoa</taxon>
        <taxon>Nematoda</taxon>
        <taxon>Chromadorea</taxon>
        <taxon>Rhabditida</taxon>
        <taxon>Tylenchina</taxon>
        <taxon>Panagrolaimomorpha</taxon>
        <taxon>Panagrolaimoidea</taxon>
        <taxon>Panagrolaimidae</taxon>
        <taxon>Panagrolaimus</taxon>
    </lineage>
</organism>
<evidence type="ECO:0000313" key="2">
    <source>
        <dbReference type="WBParaSite" id="PSU_v2.g6341.t1"/>
    </source>
</evidence>
<accession>A0A914Z7W5</accession>
<dbReference type="WBParaSite" id="PSU_v2.g6341.t1">
    <property type="protein sequence ID" value="PSU_v2.g6341.t1"/>
    <property type="gene ID" value="PSU_v2.g6341"/>
</dbReference>
<proteinExistence type="predicted"/>
<dbReference type="Proteomes" id="UP000887577">
    <property type="component" value="Unplaced"/>
</dbReference>
<sequence>MYNDQFSGYPFQQQQQQQPCQTYPMLPQYNFGEYVEPYHQNGQMPQQQQPFHEHLQQQYPMYQQPPPQIQQNPMHGIFQQQQYPPLQQHYPLLLQIEPTPMLERLPDIPRITQELSKNLDPEYSKELDVLYILLSNATTKEEKETVFCGFEKKFLILPFLWQYRLQLISQSFVIQAISDAEKQVTKKALYDFYSIDTFSRYQKSFKCFDKTFLSDWRRSTWDKNHFGQLYDYVVKAKEGLFFPHENLIDVFKFYEAYSDKILLQRDYIKYKKALQQCHRIISATSLRELFCYFTQIDDPKVVIQNVELLIAQNPTCQWLWKSYLQFLRDRQPKLYYCIPGCRVLYVLLVI</sequence>